<dbReference type="AlphaFoldDB" id="A0A0E3UZK5"/>
<keyword evidence="9 10" id="KW-0407">Ion channel</keyword>
<dbReference type="InterPro" id="IPR019823">
    <property type="entry name" value="Mechanosensitive_channel_CS"/>
</dbReference>
<dbReference type="HAMAP" id="MF_00115">
    <property type="entry name" value="MscL"/>
    <property type="match status" value="1"/>
</dbReference>
<evidence type="ECO:0000313" key="11">
    <source>
        <dbReference type="EMBL" id="AKD24454.1"/>
    </source>
</evidence>
<dbReference type="Pfam" id="PF01741">
    <property type="entry name" value="MscL"/>
    <property type="match status" value="1"/>
</dbReference>
<dbReference type="SUPFAM" id="SSF81330">
    <property type="entry name" value="Gated mechanosensitive channel"/>
    <property type="match status" value="1"/>
</dbReference>
<proteinExistence type="inferred from homology"/>
<accession>A0A0E3UZK5</accession>
<dbReference type="InterPro" id="IPR001185">
    <property type="entry name" value="MS_channel"/>
</dbReference>
<dbReference type="STRING" id="1835254.CL55_00001210"/>
<keyword evidence="3 10" id="KW-0813">Transport</keyword>
<feature type="transmembrane region" description="Helical" evidence="10">
    <location>
        <begin position="12"/>
        <end position="33"/>
    </location>
</feature>
<feature type="transmembrane region" description="Helical" evidence="10">
    <location>
        <begin position="40"/>
        <end position="63"/>
    </location>
</feature>
<dbReference type="OrthoDB" id="9810350at2"/>
<comment type="similarity">
    <text evidence="2 10">Belongs to the MscL family.</text>
</comment>
<name>A0A0E3UZK5_9BURK</name>
<dbReference type="GO" id="GO:0005886">
    <property type="term" value="C:plasma membrane"/>
    <property type="evidence" value="ECO:0007669"/>
    <property type="project" value="UniProtKB-SubCell"/>
</dbReference>
<protein>
    <recommendedName>
        <fullName evidence="10">Large-conductance mechanosensitive channel</fullName>
    </recommendedName>
</protein>
<evidence type="ECO:0000256" key="7">
    <source>
        <dbReference type="ARBA" id="ARBA00023065"/>
    </source>
</evidence>
<feature type="transmembrane region" description="Helical" evidence="10">
    <location>
        <begin position="83"/>
        <end position="104"/>
    </location>
</feature>
<evidence type="ECO:0000256" key="6">
    <source>
        <dbReference type="ARBA" id="ARBA00022989"/>
    </source>
</evidence>
<dbReference type="NCBIfam" id="NF010557">
    <property type="entry name" value="PRK13952.1"/>
    <property type="match status" value="1"/>
</dbReference>
<organism evidence="11 12">
    <name type="scientific">Polynucleobacter duraquae</name>
    <dbReference type="NCBI Taxonomy" id="1835254"/>
    <lineage>
        <taxon>Bacteria</taxon>
        <taxon>Pseudomonadati</taxon>
        <taxon>Pseudomonadota</taxon>
        <taxon>Betaproteobacteria</taxon>
        <taxon>Burkholderiales</taxon>
        <taxon>Burkholderiaceae</taxon>
        <taxon>Polynucleobacter</taxon>
    </lineage>
</organism>
<evidence type="ECO:0000256" key="3">
    <source>
        <dbReference type="ARBA" id="ARBA00022448"/>
    </source>
</evidence>
<dbReference type="PROSITE" id="PS01327">
    <property type="entry name" value="MSCL"/>
    <property type="match status" value="1"/>
</dbReference>
<dbReference type="RefSeq" id="WP_046329428.1">
    <property type="nucleotide sequence ID" value="NZ_CP007501.1"/>
</dbReference>
<dbReference type="PATRIC" id="fig|576611.7.peg.121"/>
<keyword evidence="10" id="KW-0997">Cell inner membrane</keyword>
<keyword evidence="7 10" id="KW-0406">Ion transport</keyword>
<evidence type="ECO:0000313" key="12">
    <source>
        <dbReference type="Proteomes" id="UP000061135"/>
    </source>
</evidence>
<evidence type="ECO:0000256" key="10">
    <source>
        <dbReference type="HAMAP-Rule" id="MF_00115"/>
    </source>
</evidence>
<dbReference type="GO" id="GO:0008381">
    <property type="term" value="F:mechanosensitive monoatomic ion channel activity"/>
    <property type="evidence" value="ECO:0007669"/>
    <property type="project" value="UniProtKB-UniRule"/>
</dbReference>
<sequence>MAVLKEFRDFAVRGNVIDLAVGVIIGGAFGKIVDSLVNDIVMPVISTLLGGHIDFTNLFLVLGKIPEGVPRTFDALKKAGVPIFAYGNFITISINFILLAFVIFQMVKVVNKVRLVDAQPAPSEPENTVLLREIRDSLKK</sequence>
<dbReference type="HOGENOM" id="CLU_095787_0_1_4"/>
<dbReference type="KEGG" id="pdq:CL55_00001210"/>
<dbReference type="EMBL" id="CP007501">
    <property type="protein sequence ID" value="AKD24454.1"/>
    <property type="molecule type" value="Genomic_DNA"/>
</dbReference>
<reference evidence="11 12" key="1">
    <citation type="submission" date="2014-03" db="EMBL/GenBank/DDBJ databases">
        <title>Genome of Polynucleobacter strain MWH-MoK4.</title>
        <authorList>
            <person name="Hahn M.W."/>
        </authorList>
    </citation>
    <scope>NUCLEOTIDE SEQUENCE [LARGE SCALE GENOMIC DNA]</scope>
    <source>
        <strain evidence="11 12">MWH-MoK4</strain>
    </source>
</reference>
<gene>
    <name evidence="10" type="primary">mscL</name>
    <name evidence="11" type="ORF">CL55_00001210</name>
</gene>
<dbReference type="Gene3D" id="1.10.1200.120">
    <property type="entry name" value="Large-conductance mechanosensitive channel, MscL, domain 1"/>
    <property type="match status" value="1"/>
</dbReference>
<keyword evidence="4 10" id="KW-1003">Cell membrane</keyword>
<comment type="subunit">
    <text evidence="10">Homopentamer.</text>
</comment>
<evidence type="ECO:0000256" key="1">
    <source>
        <dbReference type="ARBA" id="ARBA00004651"/>
    </source>
</evidence>
<comment type="subcellular location">
    <subcellularLocation>
        <location evidence="10">Cell inner membrane</location>
        <topology evidence="10">Multi-pass membrane protein</topology>
    </subcellularLocation>
    <subcellularLocation>
        <location evidence="1">Cell membrane</location>
        <topology evidence="1">Multi-pass membrane protein</topology>
    </subcellularLocation>
</comment>
<dbReference type="InterPro" id="IPR036019">
    <property type="entry name" value="MscL_channel"/>
</dbReference>
<evidence type="ECO:0000256" key="5">
    <source>
        <dbReference type="ARBA" id="ARBA00022692"/>
    </source>
</evidence>
<comment type="function">
    <text evidence="10">Channel that opens in response to stretch forces in the membrane lipid bilayer. May participate in the regulation of osmotic pressure changes within the cell.</text>
</comment>
<keyword evidence="8 10" id="KW-0472">Membrane</keyword>
<evidence type="ECO:0000256" key="4">
    <source>
        <dbReference type="ARBA" id="ARBA00022475"/>
    </source>
</evidence>
<dbReference type="NCBIfam" id="TIGR00220">
    <property type="entry name" value="mscL"/>
    <property type="match status" value="1"/>
</dbReference>
<evidence type="ECO:0000256" key="8">
    <source>
        <dbReference type="ARBA" id="ARBA00023136"/>
    </source>
</evidence>
<dbReference type="PRINTS" id="PR01264">
    <property type="entry name" value="MECHCHANNEL"/>
</dbReference>
<dbReference type="PANTHER" id="PTHR30266">
    <property type="entry name" value="MECHANOSENSITIVE CHANNEL MSCL"/>
    <property type="match status" value="1"/>
</dbReference>
<dbReference type="Proteomes" id="UP000061135">
    <property type="component" value="Chromosome"/>
</dbReference>
<evidence type="ECO:0000256" key="2">
    <source>
        <dbReference type="ARBA" id="ARBA00007254"/>
    </source>
</evidence>
<keyword evidence="6 10" id="KW-1133">Transmembrane helix</keyword>
<evidence type="ECO:0000256" key="9">
    <source>
        <dbReference type="ARBA" id="ARBA00023303"/>
    </source>
</evidence>
<keyword evidence="12" id="KW-1185">Reference proteome</keyword>
<dbReference type="PANTHER" id="PTHR30266:SF2">
    <property type="entry name" value="LARGE-CONDUCTANCE MECHANOSENSITIVE CHANNEL"/>
    <property type="match status" value="1"/>
</dbReference>
<dbReference type="InterPro" id="IPR037673">
    <property type="entry name" value="MSC/AndL"/>
</dbReference>
<keyword evidence="5 10" id="KW-0812">Transmembrane</keyword>